<dbReference type="PANTHER" id="PTHR42732">
    <property type="entry name" value="BETA-GALACTOSIDASE"/>
    <property type="match status" value="1"/>
</dbReference>
<evidence type="ECO:0000256" key="2">
    <source>
        <dbReference type="ARBA" id="ARBA00022801"/>
    </source>
</evidence>
<dbReference type="AlphaFoldDB" id="A2DBL6"/>
<dbReference type="InParanoid" id="A2DBL6"/>
<dbReference type="InterPro" id="IPR008979">
    <property type="entry name" value="Galactose-bd-like_sf"/>
</dbReference>
<dbReference type="VEuPathDB" id="TrichDB:TVAG_093940"/>
<sequence>MKSCLIIIPLIITFAIAYCYFQDFYIPSSTMINILTTWGENLDIKNVLPEYPRPQFARSSYFNLNGEWEYAIRNEKENEPKNYDGIIIVPFSPESNLSRVGKQLTAKEKLYYKRNFTLPAGFNKGRILLNFGAVDQTCEVKINGNTVGSHDGGYLPFTFDITDFLKEGENLIQVTVVDKLDKDGAAFGKQTMNRGGIWYTATSGIWQTVWIESVPKTYLKSVKITPEYDNSSVLFIADAINDAEGTITILNGTEIIASGTFKNGAETRIKLPSFISWSPENPHLYTVKYKYGEDEVESYFGMRKFSIETIDGIPRLILNNKPYFHNGLLDQGYWSDGIYTAPSDEALIYDIKQMKSLGFNMLRKHIKVEPMRWYYHCDKLGMLVWQDAVSGGELPYSAFIIQIFPFGMGHDTISDSHYGWFHRDSKIGRDNYYRDLKGMIELLYNCPCISTWVPFNEGWGQFDAKKAVELITDLDKTRHIDHASGWHDQKAGDFKSLHIYFKPVTFKKDKIGRPIVLSEFGGYSYAVKDHLATTYQFGYAKYESQEKLNDALEKLYTTEIIPQIPNGLSASVYTQVSDVEDEVNGLLTYDRKVCKADPERFRNFTSKLVL</sequence>
<dbReference type="Gene3D" id="3.20.20.80">
    <property type="entry name" value="Glycosidases"/>
    <property type="match status" value="1"/>
</dbReference>
<name>A2DBL6_TRIV3</name>
<dbReference type="SMR" id="A2DBL6"/>
<dbReference type="GO" id="GO:0004553">
    <property type="term" value="F:hydrolase activity, hydrolyzing O-glycosyl compounds"/>
    <property type="evidence" value="ECO:0007669"/>
    <property type="project" value="InterPro"/>
</dbReference>
<feature type="domain" description="Glycoside hydrolase family 2 immunoglobulin-like beta-sandwich" evidence="4">
    <location>
        <begin position="240"/>
        <end position="303"/>
    </location>
</feature>
<dbReference type="Gene3D" id="2.60.40.10">
    <property type="entry name" value="Immunoglobulins"/>
    <property type="match status" value="1"/>
</dbReference>
<dbReference type="GO" id="GO:0005975">
    <property type="term" value="P:carbohydrate metabolic process"/>
    <property type="evidence" value="ECO:0007669"/>
    <property type="project" value="InterPro"/>
</dbReference>
<evidence type="ECO:0000259" key="4">
    <source>
        <dbReference type="Pfam" id="PF00703"/>
    </source>
</evidence>
<dbReference type="SUPFAM" id="SSF49303">
    <property type="entry name" value="beta-Galactosidase/glucuronidase domain"/>
    <property type="match status" value="1"/>
</dbReference>
<evidence type="ECO:0000259" key="6">
    <source>
        <dbReference type="Pfam" id="PF02837"/>
    </source>
</evidence>
<dbReference type="Gene3D" id="2.60.120.260">
    <property type="entry name" value="Galactose-binding domain-like"/>
    <property type="match status" value="1"/>
</dbReference>
<dbReference type="Pfam" id="PF02837">
    <property type="entry name" value="Glyco_hydro_2_N"/>
    <property type="match status" value="1"/>
</dbReference>
<dbReference type="InterPro" id="IPR006104">
    <property type="entry name" value="Glyco_hydro_2_N"/>
</dbReference>
<dbReference type="STRING" id="5722.A2DBL6"/>
<dbReference type="SUPFAM" id="SSF49785">
    <property type="entry name" value="Galactose-binding domain-like"/>
    <property type="match status" value="1"/>
</dbReference>
<dbReference type="RefSeq" id="XP_001583205.1">
    <property type="nucleotide sequence ID" value="XM_001583155.1"/>
</dbReference>
<organism evidence="7 8">
    <name type="scientific">Trichomonas vaginalis (strain ATCC PRA-98 / G3)</name>
    <dbReference type="NCBI Taxonomy" id="412133"/>
    <lineage>
        <taxon>Eukaryota</taxon>
        <taxon>Metamonada</taxon>
        <taxon>Parabasalia</taxon>
        <taxon>Trichomonadida</taxon>
        <taxon>Trichomonadidae</taxon>
        <taxon>Trichomonas</taxon>
    </lineage>
</organism>
<comment type="similarity">
    <text evidence="1">Belongs to the glycosyl hydrolase 2 family.</text>
</comment>
<protein>
    <submittedName>
        <fullName evidence="7">Glycosyl hydrolase, family 2, putative</fullName>
    </submittedName>
</protein>
<evidence type="ECO:0000256" key="1">
    <source>
        <dbReference type="ARBA" id="ARBA00007401"/>
    </source>
</evidence>
<dbReference type="InterPro" id="IPR017853">
    <property type="entry name" value="GH"/>
</dbReference>
<evidence type="ECO:0000313" key="8">
    <source>
        <dbReference type="Proteomes" id="UP000001542"/>
    </source>
</evidence>
<reference evidence="7" key="2">
    <citation type="journal article" date="2007" name="Science">
        <title>Draft genome sequence of the sexually transmitted pathogen Trichomonas vaginalis.</title>
        <authorList>
            <person name="Carlton J.M."/>
            <person name="Hirt R.P."/>
            <person name="Silva J.C."/>
            <person name="Delcher A.L."/>
            <person name="Schatz M."/>
            <person name="Zhao Q."/>
            <person name="Wortman J.R."/>
            <person name="Bidwell S.L."/>
            <person name="Alsmark U.C.M."/>
            <person name="Besteiro S."/>
            <person name="Sicheritz-Ponten T."/>
            <person name="Noel C.J."/>
            <person name="Dacks J.B."/>
            <person name="Foster P.G."/>
            <person name="Simillion C."/>
            <person name="Van de Peer Y."/>
            <person name="Miranda-Saavedra D."/>
            <person name="Barton G.J."/>
            <person name="Westrop G.D."/>
            <person name="Mueller S."/>
            <person name="Dessi D."/>
            <person name="Fiori P.L."/>
            <person name="Ren Q."/>
            <person name="Paulsen I."/>
            <person name="Zhang H."/>
            <person name="Bastida-Corcuera F.D."/>
            <person name="Simoes-Barbosa A."/>
            <person name="Brown M.T."/>
            <person name="Hayes R.D."/>
            <person name="Mukherjee M."/>
            <person name="Okumura C.Y."/>
            <person name="Schneider R."/>
            <person name="Smith A.J."/>
            <person name="Vanacova S."/>
            <person name="Villalvazo M."/>
            <person name="Haas B.J."/>
            <person name="Pertea M."/>
            <person name="Feldblyum T.V."/>
            <person name="Utterback T.R."/>
            <person name="Shu C.L."/>
            <person name="Osoegawa K."/>
            <person name="de Jong P.J."/>
            <person name="Hrdy I."/>
            <person name="Horvathova L."/>
            <person name="Zubacova Z."/>
            <person name="Dolezal P."/>
            <person name="Malik S.B."/>
            <person name="Logsdon J.M. Jr."/>
            <person name="Henze K."/>
            <person name="Gupta A."/>
            <person name="Wang C.C."/>
            <person name="Dunne R.L."/>
            <person name="Upcroft J.A."/>
            <person name="Upcroft P."/>
            <person name="White O."/>
            <person name="Salzberg S.L."/>
            <person name="Tang P."/>
            <person name="Chiu C.-H."/>
            <person name="Lee Y.-S."/>
            <person name="Embley T.M."/>
            <person name="Coombs G.H."/>
            <person name="Mottram J.C."/>
            <person name="Tachezy J."/>
            <person name="Fraser-Liggett C.M."/>
            <person name="Johnson P.J."/>
        </authorList>
    </citation>
    <scope>NUCLEOTIDE SEQUENCE [LARGE SCALE GENOMIC DNA]</scope>
    <source>
        <strain evidence="7">G3</strain>
    </source>
</reference>
<dbReference type="OMA" id="PQCGSPF"/>
<keyword evidence="2 7" id="KW-0378">Hydrolase</keyword>
<dbReference type="eggNOG" id="KOG2024">
    <property type="taxonomic scope" value="Eukaryota"/>
</dbReference>
<evidence type="ECO:0000256" key="3">
    <source>
        <dbReference type="ARBA" id="ARBA00023295"/>
    </source>
</evidence>
<dbReference type="Pfam" id="PF02836">
    <property type="entry name" value="Glyco_hydro_2_C"/>
    <property type="match status" value="1"/>
</dbReference>
<dbReference type="PANTHER" id="PTHR42732:SF2">
    <property type="entry name" value="BETA-MANNOSIDASE"/>
    <property type="match status" value="1"/>
</dbReference>
<dbReference type="InterPro" id="IPR006102">
    <property type="entry name" value="Ig-like_GH2"/>
</dbReference>
<gene>
    <name evidence="7" type="ORF">TVAG_093940</name>
</gene>
<keyword evidence="3" id="KW-0326">Glycosidase</keyword>
<dbReference type="InterPro" id="IPR006103">
    <property type="entry name" value="Glyco_hydro_2_cat"/>
</dbReference>
<evidence type="ECO:0000313" key="7">
    <source>
        <dbReference type="EMBL" id="EAY22219.1"/>
    </source>
</evidence>
<dbReference type="Proteomes" id="UP000001542">
    <property type="component" value="Unassembled WGS sequence"/>
</dbReference>
<dbReference type="SUPFAM" id="SSF51445">
    <property type="entry name" value="(Trans)glycosidases"/>
    <property type="match status" value="1"/>
</dbReference>
<dbReference type="Pfam" id="PF00703">
    <property type="entry name" value="Glyco_hydro_2"/>
    <property type="match status" value="1"/>
</dbReference>
<dbReference type="EMBL" id="DS113185">
    <property type="protein sequence ID" value="EAY22219.1"/>
    <property type="molecule type" value="Genomic_DNA"/>
</dbReference>
<proteinExistence type="inferred from homology"/>
<keyword evidence="8" id="KW-1185">Reference proteome</keyword>
<dbReference type="OrthoDB" id="408320at2759"/>
<dbReference type="InterPro" id="IPR013783">
    <property type="entry name" value="Ig-like_fold"/>
</dbReference>
<accession>A2DBL6</accession>
<dbReference type="InterPro" id="IPR036156">
    <property type="entry name" value="Beta-gal/glucu_dom_sf"/>
</dbReference>
<reference evidence="7" key="1">
    <citation type="submission" date="2006-10" db="EMBL/GenBank/DDBJ databases">
        <authorList>
            <person name="Amadeo P."/>
            <person name="Zhao Q."/>
            <person name="Wortman J."/>
            <person name="Fraser-Liggett C."/>
            <person name="Carlton J."/>
        </authorList>
    </citation>
    <scope>NUCLEOTIDE SEQUENCE</scope>
    <source>
        <strain evidence="7">G3</strain>
    </source>
</reference>
<dbReference type="InterPro" id="IPR051913">
    <property type="entry name" value="GH2_Domain-Containing"/>
</dbReference>
<evidence type="ECO:0000259" key="5">
    <source>
        <dbReference type="Pfam" id="PF02836"/>
    </source>
</evidence>
<feature type="domain" description="Glycoside hydrolase family 2 catalytic" evidence="5">
    <location>
        <begin position="317"/>
        <end position="522"/>
    </location>
</feature>
<feature type="domain" description="Glycosyl hydrolases family 2 sugar binding" evidence="6">
    <location>
        <begin position="107"/>
        <end position="209"/>
    </location>
</feature>
<dbReference type="KEGG" id="tva:5467774"/>
<dbReference type="VEuPathDB" id="TrichDB:TVAGG3_0381700"/>